<reference evidence="1" key="1">
    <citation type="submission" date="2018-02" db="EMBL/GenBank/DDBJ databases">
        <title>Rhizophora mucronata_Transcriptome.</title>
        <authorList>
            <person name="Meera S.P."/>
            <person name="Sreeshan A."/>
            <person name="Augustine A."/>
        </authorList>
    </citation>
    <scope>NUCLEOTIDE SEQUENCE</scope>
    <source>
        <tissue evidence="1">Leaf</tissue>
    </source>
</reference>
<proteinExistence type="predicted"/>
<name>A0A2P2QPD5_RHIMU</name>
<organism evidence="1">
    <name type="scientific">Rhizophora mucronata</name>
    <name type="common">Asiatic mangrove</name>
    <dbReference type="NCBI Taxonomy" id="61149"/>
    <lineage>
        <taxon>Eukaryota</taxon>
        <taxon>Viridiplantae</taxon>
        <taxon>Streptophyta</taxon>
        <taxon>Embryophyta</taxon>
        <taxon>Tracheophyta</taxon>
        <taxon>Spermatophyta</taxon>
        <taxon>Magnoliopsida</taxon>
        <taxon>eudicotyledons</taxon>
        <taxon>Gunneridae</taxon>
        <taxon>Pentapetalae</taxon>
        <taxon>rosids</taxon>
        <taxon>fabids</taxon>
        <taxon>Malpighiales</taxon>
        <taxon>Rhizophoraceae</taxon>
        <taxon>Rhizophora</taxon>
    </lineage>
</organism>
<dbReference type="EMBL" id="GGEC01088408">
    <property type="protein sequence ID" value="MBX68892.1"/>
    <property type="molecule type" value="Transcribed_RNA"/>
</dbReference>
<evidence type="ECO:0000313" key="1">
    <source>
        <dbReference type="EMBL" id="MBX68892.1"/>
    </source>
</evidence>
<accession>A0A2P2QPD5</accession>
<protein>
    <submittedName>
        <fullName evidence="1">Uncharacterized protein</fullName>
    </submittedName>
</protein>
<dbReference type="AlphaFoldDB" id="A0A2P2QPD5"/>
<sequence length="22" mass="2394">MVASSYKKTIINGVKITDLGVR</sequence>